<dbReference type="GO" id="GO:0004355">
    <property type="term" value="F:glutamate synthase (NADPH) activity"/>
    <property type="evidence" value="ECO:0007669"/>
    <property type="project" value="UniProtKB-EC"/>
</dbReference>
<dbReference type="GO" id="GO:0051536">
    <property type="term" value="F:iron-sulfur cluster binding"/>
    <property type="evidence" value="ECO:0007669"/>
    <property type="project" value="UniProtKB-KW"/>
</dbReference>
<dbReference type="SUPFAM" id="SSF46548">
    <property type="entry name" value="alpha-helical ferredoxin"/>
    <property type="match status" value="2"/>
</dbReference>
<evidence type="ECO:0000256" key="1">
    <source>
        <dbReference type="ARBA" id="ARBA00022723"/>
    </source>
</evidence>
<feature type="domain" description="4Fe-4S ferredoxin-type" evidence="5">
    <location>
        <begin position="513"/>
        <end position="542"/>
    </location>
</feature>
<dbReference type="PANTHER" id="PTHR42783">
    <property type="entry name" value="GLUTAMATE SYNTHASE [NADPH] SMALL CHAIN"/>
    <property type="match status" value="1"/>
</dbReference>
<dbReference type="eggNOG" id="COG0493">
    <property type="taxonomic scope" value="Bacteria"/>
</dbReference>
<dbReference type="SUPFAM" id="SSF51971">
    <property type="entry name" value="Nucleotide-binding domain"/>
    <property type="match status" value="1"/>
</dbReference>
<dbReference type="Gene3D" id="1.10.1060.10">
    <property type="entry name" value="Alpha-helical ferredoxin"/>
    <property type="match status" value="1"/>
</dbReference>
<feature type="region of interest" description="Disordered" evidence="4">
    <location>
        <begin position="1"/>
        <end position="22"/>
    </location>
</feature>
<dbReference type="GO" id="GO:0046872">
    <property type="term" value="F:metal ion binding"/>
    <property type="evidence" value="ECO:0007669"/>
    <property type="project" value="UniProtKB-KW"/>
</dbReference>
<dbReference type="eggNOG" id="COG1149">
    <property type="taxonomic scope" value="Bacteria"/>
</dbReference>
<evidence type="ECO:0000256" key="2">
    <source>
        <dbReference type="ARBA" id="ARBA00023004"/>
    </source>
</evidence>
<dbReference type="InterPro" id="IPR036188">
    <property type="entry name" value="FAD/NAD-bd_sf"/>
</dbReference>
<keyword evidence="7" id="KW-1185">Reference proteome</keyword>
<keyword evidence="1" id="KW-0479">Metal-binding</keyword>
<dbReference type="NCBIfam" id="NF009410">
    <property type="entry name" value="PRK12771.1"/>
    <property type="match status" value="1"/>
</dbReference>
<feature type="compositionally biased region" description="Polar residues" evidence="4">
    <location>
        <begin position="1"/>
        <end position="15"/>
    </location>
</feature>
<protein>
    <submittedName>
        <fullName evidence="6">Glutamate synthase (NADPH)</fullName>
        <ecNumber evidence="6">1.4.1.13</ecNumber>
    </submittedName>
</protein>
<keyword evidence="2" id="KW-0408">Iron</keyword>
<evidence type="ECO:0000256" key="3">
    <source>
        <dbReference type="ARBA" id="ARBA00023014"/>
    </source>
</evidence>
<dbReference type="InterPro" id="IPR009051">
    <property type="entry name" value="Helical_ferredxn"/>
</dbReference>
<name>F4KSH7_HALH1</name>
<dbReference type="PROSITE" id="PS51379">
    <property type="entry name" value="4FE4S_FER_2"/>
    <property type="match status" value="1"/>
</dbReference>
<dbReference type="Pfam" id="PF14691">
    <property type="entry name" value="Fer4_20"/>
    <property type="match status" value="1"/>
</dbReference>
<dbReference type="Proteomes" id="UP000008461">
    <property type="component" value="Chromosome"/>
</dbReference>
<organism evidence="6 7">
    <name type="scientific">Haliscomenobacter hydrossis (strain ATCC 27775 / DSM 1100 / LMG 10767 / O)</name>
    <dbReference type="NCBI Taxonomy" id="760192"/>
    <lineage>
        <taxon>Bacteria</taxon>
        <taxon>Pseudomonadati</taxon>
        <taxon>Bacteroidota</taxon>
        <taxon>Saprospiria</taxon>
        <taxon>Saprospirales</taxon>
        <taxon>Haliscomenobacteraceae</taxon>
        <taxon>Haliscomenobacter</taxon>
    </lineage>
</organism>
<evidence type="ECO:0000313" key="7">
    <source>
        <dbReference type="Proteomes" id="UP000008461"/>
    </source>
</evidence>
<dbReference type="EC" id="1.4.1.13" evidence="6"/>
<proteinExistence type="predicted"/>
<dbReference type="PROSITE" id="PS00198">
    <property type="entry name" value="4FE4S_FER_1"/>
    <property type="match status" value="1"/>
</dbReference>
<evidence type="ECO:0000259" key="5">
    <source>
        <dbReference type="PROSITE" id="PS51379"/>
    </source>
</evidence>
<dbReference type="Gene3D" id="3.50.50.60">
    <property type="entry name" value="FAD/NAD(P)-binding domain"/>
    <property type="match status" value="2"/>
</dbReference>
<dbReference type="AlphaFoldDB" id="F4KSH7"/>
<sequence length="553" mass="60184">MPTQNQDLAQPSDLQSHGEGTGALRSKIPQYVDMLPPCNNACPAGENIQAWLGLAQDGNYAAAWQKLVEENPLPAVHGRVCYHPCEDHCNRAQIDTPVSIHAIERFLGDKALEEGWQIEVAPPSSGKKVLVVGGGPSGISAAYHLRRAGHEVEIREAGPLLGGMMHFGIPPYRLPRKVLDSEIQRIIDMGGIKVTLNHKVNNVLEEKNAGGFAAVFIAIGAHLSKKIDIPSRDAGQILDALTFLKDTEAGQAPKLGRKVAVYGGGNTAMDAARVAKRLGYEPLIIYRRDREHMPAHQFEADEALAEGVKINWLRTIKEINEQQITVEIMRVNEAGKPEGTGEFEILEADALILALGQDSDISFLKNVPGISFDNDGRVVVGPDMMTGSHGIFAGGDMVPSERTVTIAVGHGKKAARYIDAFLHNTTYQKAPKHPLVGFERLHIWYQTFAPQRPQPQVGEAVRVQDFREVLGGLSEKAARFEAQRCLSCGNCFECDGCYGACPEEAVIKLGKGNRYRFDLTLCTGCAVCFEQCPCHAIEMVDENSAPAALSLNT</sequence>
<dbReference type="HOGENOM" id="CLU_000422_3_4_10"/>
<keyword evidence="3" id="KW-0411">Iron-sulfur</keyword>
<dbReference type="RefSeq" id="WP_013768845.1">
    <property type="nucleotide sequence ID" value="NC_015510.1"/>
</dbReference>
<dbReference type="PANTHER" id="PTHR42783:SF3">
    <property type="entry name" value="GLUTAMATE SYNTHASE [NADPH] SMALL CHAIN-RELATED"/>
    <property type="match status" value="1"/>
</dbReference>
<evidence type="ECO:0000256" key="4">
    <source>
        <dbReference type="SAM" id="MobiDB-lite"/>
    </source>
</evidence>
<evidence type="ECO:0000313" key="6">
    <source>
        <dbReference type="EMBL" id="AEE54328.1"/>
    </source>
</evidence>
<dbReference type="InterPro" id="IPR028261">
    <property type="entry name" value="DPD_II"/>
</dbReference>
<dbReference type="KEGG" id="hhy:Halhy_6512"/>
<dbReference type="PRINTS" id="PR00368">
    <property type="entry name" value="FADPNR"/>
</dbReference>
<dbReference type="STRING" id="760192.Halhy_6512"/>
<dbReference type="EMBL" id="CP002691">
    <property type="protein sequence ID" value="AEE54328.1"/>
    <property type="molecule type" value="Genomic_DNA"/>
</dbReference>
<accession>F4KSH7</accession>
<gene>
    <name evidence="6" type="ordered locus">Halhy_6512</name>
</gene>
<dbReference type="OrthoDB" id="9789936at2"/>
<reference key="2">
    <citation type="submission" date="2011-04" db="EMBL/GenBank/DDBJ databases">
        <title>Complete sequence of chromosome of Haliscomenobacter hydrossis DSM 1100.</title>
        <authorList>
            <consortium name="US DOE Joint Genome Institute (JGI-PGF)"/>
            <person name="Lucas S."/>
            <person name="Han J."/>
            <person name="Lapidus A."/>
            <person name="Bruce D."/>
            <person name="Goodwin L."/>
            <person name="Pitluck S."/>
            <person name="Peters L."/>
            <person name="Kyrpides N."/>
            <person name="Mavromatis K."/>
            <person name="Ivanova N."/>
            <person name="Ovchinnikova G."/>
            <person name="Pagani I."/>
            <person name="Daligault H."/>
            <person name="Detter J.C."/>
            <person name="Han C."/>
            <person name="Land M."/>
            <person name="Hauser L."/>
            <person name="Markowitz V."/>
            <person name="Cheng J.-F."/>
            <person name="Hugenholtz P."/>
            <person name="Woyke T."/>
            <person name="Wu D."/>
            <person name="Verbarg S."/>
            <person name="Frueling A."/>
            <person name="Brambilla E."/>
            <person name="Klenk H.-P."/>
            <person name="Eisen J.A."/>
        </authorList>
    </citation>
    <scope>NUCLEOTIDE SEQUENCE</scope>
    <source>
        <strain>DSM 1100</strain>
    </source>
</reference>
<dbReference type="InterPro" id="IPR023753">
    <property type="entry name" value="FAD/NAD-binding_dom"/>
</dbReference>
<dbReference type="PRINTS" id="PR00469">
    <property type="entry name" value="PNDRDTASEII"/>
</dbReference>
<dbReference type="InterPro" id="IPR017900">
    <property type="entry name" value="4Fe4S_Fe_S_CS"/>
</dbReference>
<dbReference type="Gene3D" id="3.30.70.20">
    <property type="match status" value="1"/>
</dbReference>
<dbReference type="Pfam" id="PF07992">
    <property type="entry name" value="Pyr_redox_2"/>
    <property type="match status" value="1"/>
</dbReference>
<reference evidence="6 7" key="1">
    <citation type="journal article" date="2011" name="Stand. Genomic Sci.">
        <title>Complete genome sequence of Haliscomenobacter hydrossis type strain (O).</title>
        <authorList>
            <consortium name="US DOE Joint Genome Institute (JGI-PGF)"/>
            <person name="Daligault H."/>
            <person name="Lapidus A."/>
            <person name="Zeytun A."/>
            <person name="Nolan M."/>
            <person name="Lucas S."/>
            <person name="Del Rio T.G."/>
            <person name="Tice H."/>
            <person name="Cheng J.F."/>
            <person name="Tapia R."/>
            <person name="Han C."/>
            <person name="Goodwin L."/>
            <person name="Pitluck S."/>
            <person name="Liolios K."/>
            <person name="Pagani I."/>
            <person name="Ivanova N."/>
            <person name="Huntemann M."/>
            <person name="Mavromatis K."/>
            <person name="Mikhailova N."/>
            <person name="Pati A."/>
            <person name="Chen A."/>
            <person name="Palaniappan K."/>
            <person name="Land M."/>
            <person name="Hauser L."/>
            <person name="Brambilla E.M."/>
            <person name="Rohde M."/>
            <person name="Verbarg S."/>
            <person name="Goker M."/>
            <person name="Bristow J."/>
            <person name="Eisen J.A."/>
            <person name="Markowitz V."/>
            <person name="Hugenholtz P."/>
            <person name="Kyrpides N.C."/>
            <person name="Klenk H.P."/>
            <person name="Woyke T."/>
        </authorList>
    </citation>
    <scope>NUCLEOTIDE SEQUENCE [LARGE SCALE GENOMIC DNA]</scope>
    <source>
        <strain evidence="7">ATCC 27775 / DSM 1100 / LMG 10767 / O</strain>
    </source>
</reference>
<keyword evidence="6" id="KW-0560">Oxidoreductase</keyword>
<dbReference type="InterPro" id="IPR017896">
    <property type="entry name" value="4Fe4S_Fe-S-bd"/>
</dbReference>